<dbReference type="Proteomes" id="UP000372890">
    <property type="component" value="Unassembled WGS sequence"/>
</dbReference>
<proteinExistence type="predicted"/>
<accession>A0A484X7L8</accession>
<dbReference type="GO" id="GO:0055085">
    <property type="term" value="P:transmembrane transport"/>
    <property type="evidence" value="ECO:0007669"/>
    <property type="project" value="InterPro"/>
</dbReference>
<organism evidence="1 2">
    <name type="scientific">Escherichia coli</name>
    <dbReference type="NCBI Taxonomy" id="562"/>
    <lineage>
        <taxon>Bacteria</taxon>
        <taxon>Pseudomonadati</taxon>
        <taxon>Pseudomonadota</taxon>
        <taxon>Gammaproteobacteria</taxon>
        <taxon>Enterobacterales</taxon>
        <taxon>Enterobacteriaceae</taxon>
        <taxon>Escherichia</taxon>
    </lineage>
</organism>
<dbReference type="Gene3D" id="2.40.30.170">
    <property type="match status" value="1"/>
</dbReference>
<dbReference type="EMBL" id="CAADIS010000004">
    <property type="protein sequence ID" value="VFS19246.1"/>
    <property type="molecule type" value="Genomic_DNA"/>
</dbReference>
<sequence length="60" mass="6551">MKAEIRADILKGEVFHGHIGKPFPATGASFSLIPIENATGNFTKIVQRVPVRIAFDDAKE</sequence>
<evidence type="ECO:0000313" key="1">
    <source>
        <dbReference type="EMBL" id="VFS19246.1"/>
    </source>
</evidence>
<name>A0A484X7L8_ECOLX</name>
<reference evidence="1 2" key="1">
    <citation type="submission" date="2019-03" db="EMBL/GenBank/DDBJ databases">
        <authorList>
            <consortium name="Pathogen Informatics"/>
        </authorList>
    </citation>
    <scope>NUCLEOTIDE SEQUENCE [LARGE SCALE GENOMIC DNA]</scope>
    <source>
        <strain evidence="1 2">NCTC9001</strain>
    </source>
</reference>
<dbReference type="AlphaFoldDB" id="A0A484X7L8"/>
<evidence type="ECO:0000313" key="2">
    <source>
        <dbReference type="Proteomes" id="UP000372890"/>
    </source>
</evidence>
<gene>
    <name evidence="1" type="primary">hlyD_1</name>
    <name evidence="1" type="ORF">NCTC9001_03230</name>
</gene>
<protein>
    <submittedName>
        <fullName evidence="1">Secretion protein</fullName>
    </submittedName>
</protein>